<gene>
    <name evidence="2" type="ORF">ACFR9U_09590</name>
</gene>
<dbReference type="InterPro" id="IPR052944">
    <property type="entry name" value="Sporulation_related"/>
</dbReference>
<evidence type="ECO:0000256" key="1">
    <source>
        <dbReference type="SAM" id="MobiDB-lite"/>
    </source>
</evidence>
<sequence>MVSRTVRSVVLVVVVAAALGLSGCVGSDPGTNTTTSPGDATPTNESIDGDGDGDVAAAFKQRLSELDSYTATVVSHSEFGENETNTTTKVWARPETGQVRREVVSSPYTEGMVTVINETMVVTYSRESNELTRINRSNYQMGQSGSASVTMIGSVVDSMTVETLGTEQVDGEKTYRVRLEPNASMASEQATITAWLDADTHFPVRVETASNSDRVNFSSVTRYENVELNPTIPDSKFALDVPADANTSDVSLPDSRVYDSLADLRANATMSLPEPDLPAGFSLEQGRVTRGDRRSVSLQYRNESTRLTVTKANETTYNGTDSNETVQIGQRTGSYHEFGSAGMIVWSCDGSRYSVSGGLSRAQLVDVAASVECA</sequence>
<dbReference type="PANTHER" id="PTHR37507">
    <property type="entry name" value="SPORULATION PROTEIN YDCC"/>
    <property type="match status" value="1"/>
</dbReference>
<protein>
    <submittedName>
        <fullName evidence="2">Outer membrane lipoprotein-sorting protein</fullName>
    </submittedName>
</protein>
<dbReference type="Proteomes" id="UP001597119">
    <property type="component" value="Unassembled WGS sequence"/>
</dbReference>
<evidence type="ECO:0000313" key="2">
    <source>
        <dbReference type="EMBL" id="MFD1587236.1"/>
    </source>
</evidence>
<dbReference type="PROSITE" id="PS51257">
    <property type="entry name" value="PROKAR_LIPOPROTEIN"/>
    <property type="match status" value="1"/>
</dbReference>
<feature type="region of interest" description="Disordered" evidence="1">
    <location>
        <begin position="25"/>
        <end position="53"/>
    </location>
</feature>
<keyword evidence="3" id="KW-1185">Reference proteome</keyword>
<dbReference type="RefSeq" id="WP_247374290.1">
    <property type="nucleotide sequence ID" value="NZ_JALLGV010000001.1"/>
</dbReference>
<name>A0ABD6CC00_9EURY</name>
<feature type="compositionally biased region" description="Polar residues" evidence="1">
    <location>
        <begin position="29"/>
        <end position="46"/>
    </location>
</feature>
<proteinExistence type="predicted"/>
<dbReference type="SUPFAM" id="SSF89392">
    <property type="entry name" value="Prokaryotic lipoproteins and lipoprotein localization factors"/>
    <property type="match status" value="1"/>
</dbReference>
<evidence type="ECO:0000313" key="3">
    <source>
        <dbReference type="Proteomes" id="UP001597119"/>
    </source>
</evidence>
<dbReference type="InterPro" id="IPR029046">
    <property type="entry name" value="LolA/LolB/LppX"/>
</dbReference>
<dbReference type="Gene3D" id="2.50.20.10">
    <property type="entry name" value="Lipoprotein localisation LolA/LolB/LppX"/>
    <property type="match status" value="1"/>
</dbReference>
<dbReference type="AlphaFoldDB" id="A0ABD6CC00"/>
<dbReference type="EMBL" id="JBHUDJ010000003">
    <property type="protein sequence ID" value="MFD1587236.1"/>
    <property type="molecule type" value="Genomic_DNA"/>
</dbReference>
<reference evidence="2 3" key="1">
    <citation type="journal article" date="2019" name="Int. J. Syst. Evol. Microbiol.">
        <title>The Global Catalogue of Microorganisms (GCM) 10K type strain sequencing project: providing services to taxonomists for standard genome sequencing and annotation.</title>
        <authorList>
            <consortium name="The Broad Institute Genomics Platform"/>
            <consortium name="The Broad Institute Genome Sequencing Center for Infectious Disease"/>
            <person name="Wu L."/>
            <person name="Ma J."/>
        </authorList>
    </citation>
    <scope>NUCLEOTIDE SEQUENCE [LARGE SCALE GENOMIC DNA]</scope>
    <source>
        <strain evidence="2 3">CGMCC 1.12125</strain>
    </source>
</reference>
<dbReference type="PANTHER" id="PTHR37507:SF2">
    <property type="entry name" value="SPORULATION PROTEIN YDCC"/>
    <property type="match status" value="1"/>
</dbReference>
<accession>A0ABD6CC00</accession>
<comment type="caution">
    <text evidence="2">The sequence shown here is derived from an EMBL/GenBank/DDBJ whole genome shotgun (WGS) entry which is preliminary data.</text>
</comment>
<organism evidence="2 3">
    <name type="scientific">Halorientalis brevis</name>
    <dbReference type="NCBI Taxonomy" id="1126241"/>
    <lineage>
        <taxon>Archaea</taxon>
        <taxon>Methanobacteriati</taxon>
        <taxon>Methanobacteriota</taxon>
        <taxon>Stenosarchaea group</taxon>
        <taxon>Halobacteria</taxon>
        <taxon>Halobacteriales</taxon>
        <taxon>Haloarculaceae</taxon>
        <taxon>Halorientalis</taxon>
    </lineage>
</organism>
<keyword evidence="2" id="KW-0449">Lipoprotein</keyword>